<dbReference type="SUPFAM" id="SSF46604">
    <property type="entry name" value="Epsilon subunit of F1F0-ATP synthase C-terminal domain"/>
    <property type="match status" value="1"/>
</dbReference>
<evidence type="ECO:0000313" key="18">
    <source>
        <dbReference type="Proteomes" id="UP000253250"/>
    </source>
</evidence>
<comment type="caution">
    <text evidence="17">The sequence shown here is derived from an EMBL/GenBank/DDBJ whole genome shotgun (WGS) entry which is preliminary data.</text>
</comment>
<dbReference type="InterPro" id="IPR020547">
    <property type="entry name" value="ATP_synth_F1_esu_C"/>
</dbReference>
<dbReference type="AlphaFoldDB" id="A0A368HIS8"/>
<dbReference type="InterPro" id="IPR001469">
    <property type="entry name" value="ATP_synth_F1_dsu/esu"/>
</dbReference>
<keyword evidence="13" id="KW-1003">Cell membrane</keyword>
<dbReference type="SUPFAM" id="SSF51344">
    <property type="entry name" value="Epsilon subunit of F1F0-ATP synthase N-terminal domain"/>
    <property type="match status" value="1"/>
</dbReference>
<sequence length="147" mass="15811">MDSFRIDIVNAEGPLFSEDAALVIAPLRDGDAGFLPGHSPLLAILRAGALRVQDADGGEQAFYVSGGFVEVQPRHVMVLADVGERAADIDEALAARAVEDAARRAEEQAGKTDYAHAEAELAQAIARLSVVRRYRSRTPYSAPEHTR</sequence>
<evidence type="ECO:0000256" key="9">
    <source>
        <dbReference type="ARBA" id="ARBA00023196"/>
    </source>
</evidence>
<evidence type="ECO:0000256" key="13">
    <source>
        <dbReference type="HAMAP-Rule" id="MF_00530"/>
    </source>
</evidence>
<dbReference type="GO" id="GO:0005524">
    <property type="term" value="F:ATP binding"/>
    <property type="evidence" value="ECO:0007669"/>
    <property type="project" value="UniProtKB-UniRule"/>
</dbReference>
<dbReference type="GO" id="GO:0045259">
    <property type="term" value="C:proton-transporting ATP synthase complex"/>
    <property type="evidence" value="ECO:0007669"/>
    <property type="project" value="UniProtKB-KW"/>
</dbReference>
<dbReference type="EMBL" id="PSYR01000002">
    <property type="protein sequence ID" value="RCN57089.1"/>
    <property type="molecule type" value="Genomic_DNA"/>
</dbReference>
<dbReference type="PANTHER" id="PTHR13822">
    <property type="entry name" value="ATP SYNTHASE DELTA/EPSILON CHAIN"/>
    <property type="match status" value="1"/>
</dbReference>
<evidence type="ECO:0000256" key="3">
    <source>
        <dbReference type="ARBA" id="ARBA00005712"/>
    </source>
</evidence>
<evidence type="ECO:0000313" key="17">
    <source>
        <dbReference type="EMBL" id="RCN57089.1"/>
    </source>
</evidence>
<dbReference type="GO" id="GO:0046933">
    <property type="term" value="F:proton-transporting ATP synthase activity, rotational mechanism"/>
    <property type="evidence" value="ECO:0007669"/>
    <property type="project" value="UniProtKB-UniRule"/>
</dbReference>
<evidence type="ECO:0000256" key="11">
    <source>
        <dbReference type="ARBA" id="ARBA00030215"/>
    </source>
</evidence>
<evidence type="ECO:0000256" key="1">
    <source>
        <dbReference type="ARBA" id="ARBA00003543"/>
    </source>
</evidence>
<reference evidence="17 18" key="1">
    <citation type="submission" date="2018-02" db="EMBL/GenBank/DDBJ databases">
        <title>Insights into the biology of acidophilic members of the Acidiferrobacteraceae family derived from comparative genomic analyses.</title>
        <authorList>
            <person name="Issotta F."/>
            <person name="Thyssen C."/>
            <person name="Mena C."/>
            <person name="Moya A."/>
            <person name="Bellenberg S."/>
            <person name="Sproer C."/>
            <person name="Covarrubias P.C."/>
            <person name="Sand W."/>
            <person name="Quatrini R."/>
            <person name="Vera M."/>
        </authorList>
    </citation>
    <scope>NUCLEOTIDE SEQUENCE [LARGE SCALE GENOMIC DNA]</scope>
    <source>
        <strain evidence="18">m-1</strain>
    </source>
</reference>
<dbReference type="InterPro" id="IPR036771">
    <property type="entry name" value="ATPsynth_dsu/esu_N"/>
</dbReference>
<evidence type="ECO:0000256" key="7">
    <source>
        <dbReference type="ARBA" id="ARBA00023065"/>
    </source>
</evidence>
<evidence type="ECO:0000256" key="14">
    <source>
        <dbReference type="RuleBase" id="RU003656"/>
    </source>
</evidence>
<evidence type="ECO:0000256" key="2">
    <source>
        <dbReference type="ARBA" id="ARBA00004202"/>
    </source>
</evidence>
<evidence type="ECO:0000256" key="6">
    <source>
        <dbReference type="ARBA" id="ARBA00022448"/>
    </source>
</evidence>
<dbReference type="Pfam" id="PF00401">
    <property type="entry name" value="ATP-synt_DE"/>
    <property type="match status" value="1"/>
</dbReference>
<organism evidence="17 18">
    <name type="scientific">Acidiferrobacter thiooxydans</name>
    <dbReference type="NCBI Taxonomy" id="163359"/>
    <lineage>
        <taxon>Bacteria</taxon>
        <taxon>Pseudomonadati</taxon>
        <taxon>Pseudomonadota</taxon>
        <taxon>Gammaproteobacteria</taxon>
        <taxon>Acidiferrobacterales</taxon>
        <taxon>Acidiferrobacteraceae</taxon>
        <taxon>Acidiferrobacter</taxon>
    </lineage>
</organism>
<dbReference type="InterPro" id="IPR036794">
    <property type="entry name" value="ATP_F1_dsu/esu_C_sf"/>
</dbReference>
<comment type="similarity">
    <text evidence="3 13 14">Belongs to the ATPase epsilon chain family.</text>
</comment>
<dbReference type="PANTHER" id="PTHR13822:SF10">
    <property type="entry name" value="ATP SYNTHASE EPSILON CHAIN, CHLOROPLASTIC"/>
    <property type="match status" value="1"/>
</dbReference>
<keyword evidence="18" id="KW-1185">Reference proteome</keyword>
<feature type="domain" description="ATP synthase F1 complex delta/epsilon subunit N-terminal" evidence="16">
    <location>
        <begin position="4"/>
        <end position="81"/>
    </location>
</feature>
<dbReference type="Pfam" id="PF02823">
    <property type="entry name" value="ATP-synt_DE_N"/>
    <property type="match status" value="1"/>
</dbReference>
<evidence type="ECO:0000259" key="15">
    <source>
        <dbReference type="Pfam" id="PF00401"/>
    </source>
</evidence>
<keyword evidence="7 13" id="KW-0406">Ion transport</keyword>
<keyword evidence="10 13" id="KW-0066">ATP synthesis</keyword>
<keyword evidence="13" id="KW-0375">Hydrogen ion transport</keyword>
<keyword evidence="9 13" id="KW-0139">CF(1)</keyword>
<dbReference type="RefSeq" id="WP_114283432.1">
    <property type="nucleotide sequence ID" value="NZ_PSYR01000002.1"/>
</dbReference>
<feature type="domain" description="ATP synthase epsilon subunit C-terminal" evidence="15">
    <location>
        <begin position="88"/>
        <end position="131"/>
    </location>
</feature>
<evidence type="ECO:0000256" key="8">
    <source>
        <dbReference type="ARBA" id="ARBA00023136"/>
    </source>
</evidence>
<dbReference type="NCBIfam" id="TIGR01216">
    <property type="entry name" value="ATP_synt_epsi"/>
    <property type="match status" value="1"/>
</dbReference>
<dbReference type="Proteomes" id="UP000253250">
    <property type="component" value="Unassembled WGS sequence"/>
</dbReference>
<evidence type="ECO:0000256" key="5">
    <source>
        <dbReference type="ARBA" id="ARBA00014480"/>
    </source>
</evidence>
<dbReference type="OrthoDB" id="9791445at2"/>
<comment type="subcellular location">
    <subcellularLocation>
        <location evidence="2 13">Cell membrane</location>
        <topology evidence="2 13">Peripheral membrane protein</topology>
    </subcellularLocation>
</comment>
<dbReference type="NCBIfam" id="NF001847">
    <property type="entry name" value="PRK00571.1-4"/>
    <property type="match status" value="1"/>
</dbReference>
<dbReference type="GO" id="GO:0005886">
    <property type="term" value="C:plasma membrane"/>
    <property type="evidence" value="ECO:0007669"/>
    <property type="project" value="UniProtKB-SubCell"/>
</dbReference>
<evidence type="ECO:0000256" key="12">
    <source>
        <dbReference type="ARBA" id="ARBA00031795"/>
    </source>
</evidence>
<keyword evidence="8 13" id="KW-0472">Membrane</keyword>
<proteinExistence type="inferred from homology"/>
<dbReference type="Gene3D" id="2.60.15.10">
    <property type="entry name" value="F0F1 ATP synthase delta/epsilon subunit, N-terminal"/>
    <property type="match status" value="1"/>
</dbReference>
<dbReference type="CDD" id="cd12152">
    <property type="entry name" value="F1-ATPase_delta"/>
    <property type="match status" value="1"/>
</dbReference>
<dbReference type="InterPro" id="IPR020546">
    <property type="entry name" value="ATP_synth_F1_dsu/esu_N"/>
</dbReference>
<dbReference type="HAMAP" id="MF_00530">
    <property type="entry name" value="ATP_synth_epsil_bac"/>
    <property type="match status" value="1"/>
</dbReference>
<accession>A0A368HIS8</accession>
<evidence type="ECO:0000259" key="16">
    <source>
        <dbReference type="Pfam" id="PF02823"/>
    </source>
</evidence>
<evidence type="ECO:0000256" key="10">
    <source>
        <dbReference type="ARBA" id="ARBA00023310"/>
    </source>
</evidence>
<keyword evidence="6 13" id="KW-0813">Transport</keyword>
<protein>
    <recommendedName>
        <fullName evidence="5 13">ATP synthase epsilon chain</fullName>
    </recommendedName>
    <alternativeName>
        <fullName evidence="12 13">ATP synthase F1 sector epsilon subunit</fullName>
    </alternativeName>
    <alternativeName>
        <fullName evidence="11 13">F-ATPase epsilon subunit</fullName>
    </alternativeName>
</protein>
<gene>
    <name evidence="13" type="primary">atpC</name>
    <name evidence="17" type="ORF">C4900_15375</name>
</gene>
<comment type="function">
    <text evidence="1 13">Produces ATP from ADP in the presence of a proton gradient across the membrane.</text>
</comment>
<evidence type="ECO:0000256" key="4">
    <source>
        <dbReference type="ARBA" id="ARBA00011648"/>
    </source>
</evidence>
<comment type="subunit">
    <text evidence="4 13 14">F-type ATPases have 2 components, CF(1) - the catalytic core - and CF(0) - the membrane proton channel. CF(1) has five subunits: alpha(3), beta(3), gamma(1), delta(1), epsilon(1). CF(0) has three main subunits: a, b and c.</text>
</comment>
<name>A0A368HIS8_9GAMM</name>